<reference evidence="3 4" key="1">
    <citation type="submission" date="2019-02" db="EMBL/GenBank/DDBJ databases">
        <title>Deep-cultivation of Planctomycetes and their phenomic and genomic characterization uncovers novel biology.</title>
        <authorList>
            <person name="Wiegand S."/>
            <person name="Jogler M."/>
            <person name="Boedeker C."/>
            <person name="Pinto D."/>
            <person name="Vollmers J."/>
            <person name="Rivas-Marin E."/>
            <person name="Kohn T."/>
            <person name="Peeters S.H."/>
            <person name="Heuer A."/>
            <person name="Rast P."/>
            <person name="Oberbeckmann S."/>
            <person name="Bunk B."/>
            <person name="Jeske O."/>
            <person name="Meyerdierks A."/>
            <person name="Storesund J.E."/>
            <person name="Kallscheuer N."/>
            <person name="Luecker S."/>
            <person name="Lage O.M."/>
            <person name="Pohl T."/>
            <person name="Merkel B.J."/>
            <person name="Hornburger P."/>
            <person name="Mueller R.-W."/>
            <person name="Bruemmer F."/>
            <person name="Labrenz M."/>
            <person name="Spormann A.M."/>
            <person name="Op den Camp H."/>
            <person name="Overmann J."/>
            <person name="Amann R."/>
            <person name="Jetten M.S.M."/>
            <person name="Mascher T."/>
            <person name="Medema M.H."/>
            <person name="Devos D.P."/>
            <person name="Kaster A.-K."/>
            <person name="Ovreas L."/>
            <person name="Rohde M."/>
            <person name="Galperin M.Y."/>
            <person name="Jogler C."/>
        </authorList>
    </citation>
    <scope>NUCLEOTIDE SEQUENCE [LARGE SCALE GENOMIC DNA]</scope>
    <source>
        <strain evidence="3 4">CA12</strain>
    </source>
</reference>
<dbReference type="Gene3D" id="3.60.15.10">
    <property type="entry name" value="Ribonuclease Z/Hydroxyacylglutathione hydrolase-like"/>
    <property type="match status" value="1"/>
</dbReference>
<evidence type="ECO:0000313" key="4">
    <source>
        <dbReference type="Proteomes" id="UP000318741"/>
    </source>
</evidence>
<dbReference type="EMBL" id="CP036265">
    <property type="protein sequence ID" value="QDT15582.1"/>
    <property type="molecule type" value="Genomic_DNA"/>
</dbReference>
<dbReference type="SMART" id="SM00849">
    <property type="entry name" value="Lactamase_B"/>
    <property type="match status" value="1"/>
</dbReference>
<gene>
    <name evidence="3" type="primary">yflN</name>
    <name evidence="3" type="ORF">CA12_16670</name>
</gene>
<dbReference type="PANTHER" id="PTHR42951">
    <property type="entry name" value="METALLO-BETA-LACTAMASE DOMAIN-CONTAINING"/>
    <property type="match status" value="1"/>
</dbReference>
<dbReference type="InterPro" id="IPR050855">
    <property type="entry name" value="NDM-1-like"/>
</dbReference>
<keyword evidence="3" id="KW-0378">Hydrolase</keyword>
<evidence type="ECO:0000313" key="3">
    <source>
        <dbReference type="EMBL" id="QDT15582.1"/>
    </source>
</evidence>
<accession>A0A517P888</accession>
<proteinExistence type="predicted"/>
<dbReference type="PANTHER" id="PTHR42951:SF17">
    <property type="entry name" value="METALLO-BETA-LACTAMASE DOMAIN-CONTAINING PROTEIN"/>
    <property type="match status" value="1"/>
</dbReference>
<evidence type="ECO:0000259" key="2">
    <source>
        <dbReference type="SMART" id="SM00849"/>
    </source>
</evidence>
<dbReference type="RefSeq" id="WP_145358495.1">
    <property type="nucleotide sequence ID" value="NZ_CP036265.1"/>
</dbReference>
<dbReference type="Proteomes" id="UP000318741">
    <property type="component" value="Chromosome"/>
</dbReference>
<protein>
    <submittedName>
        <fullName evidence="3">Putative metallo-hydrolase YflN</fullName>
        <ecNumber evidence="3">3.-.-.-</ecNumber>
    </submittedName>
</protein>
<organism evidence="3 4">
    <name type="scientific">Alienimonas californiensis</name>
    <dbReference type="NCBI Taxonomy" id="2527989"/>
    <lineage>
        <taxon>Bacteria</taxon>
        <taxon>Pseudomonadati</taxon>
        <taxon>Planctomycetota</taxon>
        <taxon>Planctomycetia</taxon>
        <taxon>Planctomycetales</taxon>
        <taxon>Planctomycetaceae</taxon>
        <taxon>Alienimonas</taxon>
    </lineage>
</organism>
<sequence>MTSQIPVPEAARADESPADLTPGPVHEVLGDVAYRRLGIVNVTFVGSPGCGPGNWVLLDAGLPGTADRIREVAAERFGAPGSDAAAPCPPAAILMTHGHFDHVGVLEELAAEWDVPVYAHPAEAPFLSGRGSYPPPNPTAGGGLMSLSSVLFPRGPVNVGDRLRTLETDGGPDGGGPVPPLPGWRWLPTPGHTAGHVSFWRPSDRTLLSGDAVISTEQESAYAVATQRTEVHGPPMYFTPDWSAAAASARKLAALEPETLVTGHGRALSGRTMRAALRELADRFEEVAVPVA</sequence>
<feature type="domain" description="Metallo-beta-lactamase" evidence="2">
    <location>
        <begin position="39"/>
        <end position="264"/>
    </location>
</feature>
<keyword evidence="4" id="KW-1185">Reference proteome</keyword>
<evidence type="ECO:0000256" key="1">
    <source>
        <dbReference type="SAM" id="MobiDB-lite"/>
    </source>
</evidence>
<dbReference type="InterPro" id="IPR001279">
    <property type="entry name" value="Metallo-B-lactamas"/>
</dbReference>
<dbReference type="GO" id="GO:0016787">
    <property type="term" value="F:hydrolase activity"/>
    <property type="evidence" value="ECO:0007669"/>
    <property type="project" value="UniProtKB-KW"/>
</dbReference>
<dbReference type="AlphaFoldDB" id="A0A517P888"/>
<dbReference type="SUPFAM" id="SSF56281">
    <property type="entry name" value="Metallo-hydrolase/oxidoreductase"/>
    <property type="match status" value="1"/>
</dbReference>
<dbReference type="InterPro" id="IPR036866">
    <property type="entry name" value="RibonucZ/Hydroxyglut_hydro"/>
</dbReference>
<dbReference type="Pfam" id="PF00753">
    <property type="entry name" value="Lactamase_B"/>
    <property type="match status" value="1"/>
</dbReference>
<name>A0A517P888_9PLAN</name>
<dbReference type="OrthoDB" id="9802248at2"/>
<dbReference type="EC" id="3.-.-.-" evidence="3"/>
<feature type="region of interest" description="Disordered" evidence="1">
    <location>
        <begin position="1"/>
        <end position="24"/>
    </location>
</feature>
<dbReference type="KEGG" id="acaf:CA12_16670"/>
<dbReference type="CDD" id="cd07721">
    <property type="entry name" value="yflN-like_MBL-fold"/>
    <property type="match status" value="1"/>
</dbReference>